<dbReference type="EMBL" id="BK015943">
    <property type="protein sequence ID" value="DAF86378.1"/>
    <property type="molecule type" value="Genomic_DNA"/>
</dbReference>
<proteinExistence type="predicted"/>
<sequence>MLYATGEIGIGKTDRVGSAASGARGYIGG</sequence>
<organism evidence="1">
    <name type="scientific">Siphoviridae sp. ctmxA102</name>
    <dbReference type="NCBI Taxonomy" id="2825657"/>
    <lineage>
        <taxon>Viruses</taxon>
        <taxon>Duplodnaviria</taxon>
        <taxon>Heunggongvirae</taxon>
        <taxon>Uroviricota</taxon>
        <taxon>Caudoviricetes</taxon>
    </lineage>
</organism>
<reference evidence="1" key="1">
    <citation type="journal article" date="2021" name="Proc. Natl. Acad. Sci. U.S.A.">
        <title>A Catalog of Tens of Thousands of Viruses from Human Metagenomes Reveals Hidden Associations with Chronic Diseases.</title>
        <authorList>
            <person name="Tisza M.J."/>
            <person name="Buck C.B."/>
        </authorList>
    </citation>
    <scope>NUCLEOTIDE SEQUENCE</scope>
    <source>
        <strain evidence="1">CtmxA102</strain>
    </source>
</reference>
<name>A0A8S5TVX6_9CAUD</name>
<evidence type="ECO:0000313" key="1">
    <source>
        <dbReference type="EMBL" id="DAF86378.1"/>
    </source>
</evidence>
<protein>
    <submittedName>
        <fullName evidence="1">Uncharacterized protein</fullName>
    </submittedName>
</protein>
<accession>A0A8S5TVX6</accession>